<dbReference type="VEuPathDB" id="FungiDB:CJJ09_005449"/>
<keyword evidence="5 11" id="KW-0547">Nucleotide-binding</keyword>
<evidence type="ECO:0000313" key="15">
    <source>
        <dbReference type="Proteomes" id="UP000037122"/>
    </source>
</evidence>
<dbReference type="InterPro" id="IPR027484">
    <property type="entry name" value="PInositol-4-P-5-kinase_N"/>
</dbReference>
<evidence type="ECO:0000256" key="9">
    <source>
        <dbReference type="ARBA" id="ARBA00080374"/>
    </source>
</evidence>
<comment type="catalytic activity">
    <reaction evidence="1">
        <text>a 1,2-diacyl-sn-glycero-3-phospho-(1D-myo-inositol 4-phosphate) + ATP = a 1,2-diacyl-sn-glycero-3-phospho-(1D-myo-inositol-4,5-bisphosphate) + ADP + H(+)</text>
        <dbReference type="Rhea" id="RHEA:14425"/>
        <dbReference type="ChEBI" id="CHEBI:15378"/>
        <dbReference type="ChEBI" id="CHEBI:30616"/>
        <dbReference type="ChEBI" id="CHEBI:58178"/>
        <dbReference type="ChEBI" id="CHEBI:58456"/>
        <dbReference type="ChEBI" id="CHEBI:456216"/>
        <dbReference type="EC" id="2.7.1.68"/>
    </reaction>
</comment>
<evidence type="ECO:0000256" key="8">
    <source>
        <dbReference type="ARBA" id="ARBA00078403"/>
    </source>
</evidence>
<keyword evidence="7 11" id="KW-0067">ATP-binding</keyword>
<organism evidence="14 15">
    <name type="scientific">Candidozyma auris</name>
    <name type="common">Yeast</name>
    <name type="synonym">Candida auris</name>
    <dbReference type="NCBI Taxonomy" id="498019"/>
    <lineage>
        <taxon>Eukaryota</taxon>
        <taxon>Fungi</taxon>
        <taxon>Dikarya</taxon>
        <taxon>Ascomycota</taxon>
        <taxon>Saccharomycotina</taxon>
        <taxon>Pichiomycetes</taxon>
        <taxon>Metschnikowiaceae</taxon>
        <taxon>Candidozyma</taxon>
    </lineage>
</organism>
<dbReference type="VEuPathDB" id="FungiDB:CJI97_001903"/>
<evidence type="ECO:0000259" key="13">
    <source>
        <dbReference type="PROSITE" id="PS51455"/>
    </source>
</evidence>
<evidence type="ECO:0000256" key="4">
    <source>
        <dbReference type="ARBA" id="ARBA00022679"/>
    </source>
</evidence>
<dbReference type="GO" id="GO:0046854">
    <property type="term" value="P:phosphatidylinositol phosphate biosynthetic process"/>
    <property type="evidence" value="ECO:0007669"/>
    <property type="project" value="TreeGrafter"/>
</dbReference>
<reference evidence="15" key="1">
    <citation type="journal article" date="2015" name="BMC Genomics">
        <title>Draft genome of a commonly misdiagnosed multidrug resistant pathogen Candida auris.</title>
        <authorList>
            <person name="Chatterjee S."/>
            <person name="Alampalli S.V."/>
            <person name="Nageshan R.K."/>
            <person name="Chettiar S.T."/>
            <person name="Joshi S."/>
            <person name="Tatu U.S."/>
        </authorList>
    </citation>
    <scope>NUCLEOTIDE SEQUENCE [LARGE SCALE GENOMIC DNA]</scope>
    <source>
        <strain evidence="15">6684</strain>
    </source>
</reference>
<dbReference type="InterPro" id="IPR027483">
    <property type="entry name" value="PInositol-4-P-4/5-kinase_C_sf"/>
</dbReference>
<dbReference type="GO" id="GO:0016308">
    <property type="term" value="F:1-phosphatidylinositol-4-phosphate 5-kinase activity"/>
    <property type="evidence" value="ECO:0007669"/>
    <property type="project" value="UniProtKB-EC"/>
</dbReference>
<name>A0A0L0NU47_CANAR</name>
<evidence type="ECO:0000256" key="7">
    <source>
        <dbReference type="ARBA" id="ARBA00022840"/>
    </source>
</evidence>
<evidence type="ECO:0000256" key="5">
    <source>
        <dbReference type="ARBA" id="ARBA00022741"/>
    </source>
</evidence>
<dbReference type="Gene3D" id="3.30.800.10">
    <property type="entry name" value="Phosphatidylinositol Phosphate Kinase II Beta"/>
    <property type="match status" value="1"/>
</dbReference>
<dbReference type="InterPro" id="IPR002498">
    <property type="entry name" value="PInositol-4-P-4/5-kinase_core"/>
</dbReference>
<feature type="domain" description="PIPK" evidence="13">
    <location>
        <begin position="254"/>
        <end position="635"/>
    </location>
</feature>
<dbReference type="SMART" id="SM00330">
    <property type="entry name" value="PIPKc"/>
    <property type="match status" value="1"/>
</dbReference>
<protein>
    <recommendedName>
        <fullName evidence="2">1-phosphatidylinositol-4-phosphate 5-kinase</fullName>
        <ecNumber evidence="2">2.7.1.68</ecNumber>
    </recommendedName>
    <alternativeName>
        <fullName evidence="10">1-phosphatidylinositol 4-phosphate kinase</fullName>
    </alternativeName>
    <alternativeName>
        <fullName evidence="8">Diphosphoinositide kinase</fullName>
    </alternativeName>
    <alternativeName>
        <fullName evidence="9">PIP5K</fullName>
    </alternativeName>
</protein>
<dbReference type="GO" id="GO:0005524">
    <property type="term" value="F:ATP binding"/>
    <property type="evidence" value="ECO:0007669"/>
    <property type="project" value="UniProtKB-UniRule"/>
</dbReference>
<dbReference type="InterPro" id="IPR023610">
    <property type="entry name" value="PInositol-4/5-P-5/4-kinase"/>
</dbReference>
<dbReference type="Proteomes" id="UP000037122">
    <property type="component" value="Unassembled WGS sequence"/>
</dbReference>
<accession>A0A0L0NU47</accession>
<keyword evidence="3" id="KW-0597">Phosphoprotein</keyword>
<evidence type="ECO:0000313" key="14">
    <source>
        <dbReference type="EMBL" id="KND97543.1"/>
    </source>
</evidence>
<evidence type="ECO:0000256" key="1">
    <source>
        <dbReference type="ARBA" id="ARBA00000444"/>
    </source>
</evidence>
<dbReference type="VEuPathDB" id="FungiDB:QG37_05935"/>
<evidence type="ECO:0000256" key="10">
    <source>
        <dbReference type="ARBA" id="ARBA00082306"/>
    </source>
</evidence>
<proteinExistence type="predicted"/>
<dbReference type="CDD" id="cd17303">
    <property type="entry name" value="PIPKc_PIP5K_yeast_like"/>
    <property type="match status" value="1"/>
</dbReference>
<dbReference type="VEuPathDB" id="FungiDB:B9J08_002358"/>
<dbReference type="Gene3D" id="3.30.810.10">
    <property type="entry name" value="2-Layer Sandwich"/>
    <property type="match status" value="1"/>
</dbReference>
<evidence type="ECO:0000256" key="3">
    <source>
        <dbReference type="ARBA" id="ARBA00022553"/>
    </source>
</evidence>
<keyword evidence="6 11" id="KW-0418">Kinase</keyword>
<dbReference type="SUPFAM" id="SSF56104">
    <property type="entry name" value="SAICAR synthase-like"/>
    <property type="match status" value="1"/>
</dbReference>
<evidence type="ECO:0000256" key="6">
    <source>
        <dbReference type="ARBA" id="ARBA00022777"/>
    </source>
</evidence>
<evidence type="ECO:0000256" key="11">
    <source>
        <dbReference type="PROSITE-ProRule" id="PRU00781"/>
    </source>
</evidence>
<gene>
    <name evidence="14" type="ORF">QG37_05935</name>
</gene>
<feature type="region of interest" description="Disordered" evidence="12">
    <location>
        <begin position="1"/>
        <end position="57"/>
    </location>
</feature>
<dbReference type="EMBL" id="LGST01000041">
    <property type="protein sequence ID" value="KND97543.1"/>
    <property type="molecule type" value="Genomic_DNA"/>
</dbReference>
<keyword evidence="4 11" id="KW-0808">Transferase</keyword>
<dbReference type="AlphaFoldDB" id="A0A0L0NU47"/>
<evidence type="ECO:0000256" key="2">
    <source>
        <dbReference type="ARBA" id="ARBA00012172"/>
    </source>
</evidence>
<dbReference type="FunFam" id="3.30.800.10:FF:000009">
    <property type="entry name" value="Phosphatidylinositol 4-phosphate 5-kinase its3"/>
    <property type="match status" value="1"/>
</dbReference>
<dbReference type="EC" id="2.7.1.68" evidence="2"/>
<dbReference type="VEuPathDB" id="FungiDB:CJJ07_000964"/>
<dbReference type="PANTHER" id="PTHR23086">
    <property type="entry name" value="PHOSPHATIDYLINOSITOL-4-PHOSPHATE 5-KINASE"/>
    <property type="match status" value="1"/>
</dbReference>
<evidence type="ECO:0000256" key="12">
    <source>
        <dbReference type="SAM" id="MobiDB-lite"/>
    </source>
</evidence>
<dbReference type="GO" id="GO:0005886">
    <property type="term" value="C:plasma membrane"/>
    <property type="evidence" value="ECO:0007669"/>
    <property type="project" value="TreeGrafter"/>
</dbReference>
<dbReference type="PANTHER" id="PTHR23086:SF8">
    <property type="entry name" value="PHOSPHATIDYLINOSITOL 5-PHOSPHATE 4-KINASE, ISOFORM A"/>
    <property type="match status" value="1"/>
</dbReference>
<dbReference type="Pfam" id="PF01504">
    <property type="entry name" value="PIP5K"/>
    <property type="match status" value="1"/>
</dbReference>
<feature type="compositionally biased region" description="Basic and acidic residues" evidence="12">
    <location>
        <begin position="18"/>
        <end position="34"/>
    </location>
</feature>
<comment type="caution">
    <text evidence="14">The sequence shown here is derived from an EMBL/GenBank/DDBJ whole genome shotgun (WGS) entry which is preliminary data.</text>
</comment>
<dbReference type="PROSITE" id="PS51455">
    <property type="entry name" value="PIPK"/>
    <property type="match status" value="1"/>
</dbReference>
<sequence>MIQLEAAPVVEASSSNDVRLKDESRETKEMKREQPLTPTSRSFRAVRSGGSETASGETIARSLETIAGTPNSLKTDLQKGSKGVATETHKEVLNLKMISSSVDNDILDPIKALTGSTMQSVKGDETCVARFDRHKGKSFDKSSRIAPLRRHTSPLTQNDGRTMSSKRTIDSLVATESSPCQIPSHLDFSSPRYHRANSTADIQKLRLNPAKSTFDDEISRMRNSIIMKRNIKKQKRKEFYDDETTPVGNRITEGHQNFVMAYNMLTGIRVAVSRCSGVMKKINDEDFKTTKKLTFNMDGNELTPSSKYDFKFKDYCPEVFRELRAVFGIDPADYLISITGKYILSELGSPGKSGSFFYYSRDFRFIIKTIHHSEHKQLRRILKDYYSHVKSNPNTLISQFYGLHRLKVKGGMKKVHFIVMNNLFPPHRDIHYKYDLKGSTWGRFTKVPSDELKKSDLSHITFKDLNWLERKDGICFGPQKRKIFLKQLEADVEFLKRINAMDYSLLLGIHDVLKGNSNTISKLSVFDPKSNNKSDLIKTNPRDIDRYADLPASNFPGRSKYIFYGHDGGIRGTNEHDEPTRVIYYMGIIDCLTSYSIKKRIETVWRSIGHNRSSISAVPASEYGERFLHFIEKSVR</sequence>